<sequence>MSPRDVSRSFNFRPLLPAASQNLSFLQAPSHRRCNSEPFVVNSLFKDFSFSSGKPRSEHGDKFGTLVQDSLGFNPNTALAAPTLAPRLKLAHSTRQPRPTTEKVDVQYSPEITLGSPRGPTVGHSKTRIGQPVLKLAAVKERMEFLETANERLQQRIESYKTDVEMLSSSVTYFSSECYAGLLTIRDLRVRSRQDAEILSAQEQQLCQLKKFVGLMVEIGLHEPVLARAHGEVLKGGKENFEPALVDAIRAAAARPGSAWGEILSAATANGVPPPPSCVPEAVMPTLVLPSVAFQETKDEASTVDDLLKSLKNGDIPSGRHRSASQRFNRPVNSKSPARNRSTPSRTKLCGKSPKTPTASASSPIRTPFGKFDNNRTPQSVKPFKRSSPFLPSNKPTTCNNPPTRVLSLTTGEGCRAQLFPTGGPNAVSNATDTAISNRDVVHERCPGGIDGALASLQRILDEFSSGSFGSLGTTTEETESADCDSSAEIQVQVRPPTFVHSPRVKPSPCAKSPICVRPRMSCSTAKGGNEIPAASSTRNGKHLVNPSPAKRIKLGSPVSSPLERCHRTFEPRASPSGKQQKKGWR</sequence>
<proteinExistence type="predicted"/>
<protein>
    <submittedName>
        <fullName evidence="3">Uncharacterized protein</fullName>
    </submittedName>
</protein>
<organism evidence="3 4">
    <name type="scientific">Mycena pura</name>
    <dbReference type="NCBI Taxonomy" id="153505"/>
    <lineage>
        <taxon>Eukaryota</taxon>
        <taxon>Fungi</taxon>
        <taxon>Dikarya</taxon>
        <taxon>Basidiomycota</taxon>
        <taxon>Agaricomycotina</taxon>
        <taxon>Agaricomycetes</taxon>
        <taxon>Agaricomycetidae</taxon>
        <taxon>Agaricales</taxon>
        <taxon>Marasmiineae</taxon>
        <taxon>Mycenaceae</taxon>
        <taxon>Mycena</taxon>
    </lineage>
</organism>
<comment type="caution">
    <text evidence="3">The sequence shown here is derived from an EMBL/GenBank/DDBJ whole genome shotgun (WGS) entry which is preliminary data.</text>
</comment>
<keyword evidence="4" id="KW-1185">Reference proteome</keyword>
<feature type="compositionally biased region" description="Polar residues" evidence="2">
    <location>
        <begin position="390"/>
        <end position="402"/>
    </location>
</feature>
<feature type="region of interest" description="Disordered" evidence="2">
    <location>
        <begin position="310"/>
        <end position="402"/>
    </location>
</feature>
<dbReference type="EMBL" id="JARJCW010000013">
    <property type="protein sequence ID" value="KAJ7217676.1"/>
    <property type="molecule type" value="Genomic_DNA"/>
</dbReference>
<evidence type="ECO:0000256" key="1">
    <source>
        <dbReference type="SAM" id="Coils"/>
    </source>
</evidence>
<keyword evidence="1" id="KW-0175">Coiled coil</keyword>
<feature type="compositionally biased region" description="Polar residues" evidence="2">
    <location>
        <begin position="325"/>
        <end position="346"/>
    </location>
</feature>
<feature type="region of interest" description="Disordered" evidence="2">
    <location>
        <begin position="528"/>
        <end position="586"/>
    </location>
</feature>
<evidence type="ECO:0000313" key="3">
    <source>
        <dbReference type="EMBL" id="KAJ7217676.1"/>
    </source>
</evidence>
<feature type="compositionally biased region" description="Low complexity" evidence="2">
    <location>
        <begin position="352"/>
        <end position="364"/>
    </location>
</feature>
<gene>
    <name evidence="3" type="ORF">GGX14DRAFT_437739</name>
</gene>
<evidence type="ECO:0000256" key="2">
    <source>
        <dbReference type="SAM" id="MobiDB-lite"/>
    </source>
</evidence>
<reference evidence="3" key="1">
    <citation type="submission" date="2023-03" db="EMBL/GenBank/DDBJ databases">
        <title>Massive genome expansion in bonnet fungi (Mycena s.s.) driven by repeated elements and novel gene families across ecological guilds.</title>
        <authorList>
            <consortium name="Lawrence Berkeley National Laboratory"/>
            <person name="Harder C.B."/>
            <person name="Miyauchi S."/>
            <person name="Viragh M."/>
            <person name="Kuo A."/>
            <person name="Thoen E."/>
            <person name="Andreopoulos B."/>
            <person name="Lu D."/>
            <person name="Skrede I."/>
            <person name="Drula E."/>
            <person name="Henrissat B."/>
            <person name="Morin E."/>
            <person name="Kohler A."/>
            <person name="Barry K."/>
            <person name="LaButti K."/>
            <person name="Morin E."/>
            <person name="Salamov A."/>
            <person name="Lipzen A."/>
            <person name="Mereny Z."/>
            <person name="Hegedus B."/>
            <person name="Baldrian P."/>
            <person name="Stursova M."/>
            <person name="Weitz H."/>
            <person name="Taylor A."/>
            <person name="Grigoriev I.V."/>
            <person name="Nagy L.G."/>
            <person name="Martin F."/>
            <person name="Kauserud H."/>
        </authorList>
    </citation>
    <scope>NUCLEOTIDE SEQUENCE</scope>
    <source>
        <strain evidence="3">9144</strain>
    </source>
</reference>
<name>A0AAD6YIY6_9AGAR</name>
<dbReference type="AlphaFoldDB" id="A0AAD6YIY6"/>
<accession>A0AAD6YIY6</accession>
<evidence type="ECO:0000313" key="4">
    <source>
        <dbReference type="Proteomes" id="UP001219525"/>
    </source>
</evidence>
<dbReference type="Proteomes" id="UP001219525">
    <property type="component" value="Unassembled WGS sequence"/>
</dbReference>
<feature type="coiled-coil region" evidence="1">
    <location>
        <begin position="136"/>
        <end position="170"/>
    </location>
</feature>